<proteinExistence type="predicted"/>
<accession>A0A4Q9PGS1</accession>
<dbReference type="InterPro" id="IPR003615">
    <property type="entry name" value="HNH_nuc"/>
</dbReference>
<dbReference type="Proteomes" id="UP000292082">
    <property type="component" value="Unassembled WGS sequence"/>
</dbReference>
<organism evidence="3 4">
    <name type="scientific">Dichomitus squalens</name>
    <dbReference type="NCBI Taxonomy" id="114155"/>
    <lineage>
        <taxon>Eukaryota</taxon>
        <taxon>Fungi</taxon>
        <taxon>Dikarya</taxon>
        <taxon>Basidiomycota</taxon>
        <taxon>Agaricomycotina</taxon>
        <taxon>Agaricomycetes</taxon>
        <taxon>Polyporales</taxon>
        <taxon>Polyporaceae</taxon>
        <taxon>Dichomitus</taxon>
    </lineage>
</organism>
<evidence type="ECO:0000313" key="4">
    <source>
        <dbReference type="Proteomes" id="UP000292082"/>
    </source>
</evidence>
<reference evidence="3 4" key="1">
    <citation type="submission" date="2019-01" db="EMBL/GenBank/DDBJ databases">
        <title>Draft genome sequences of three monokaryotic isolates of the white-rot basidiomycete fungus Dichomitus squalens.</title>
        <authorList>
            <consortium name="DOE Joint Genome Institute"/>
            <person name="Lopez S.C."/>
            <person name="Andreopoulos B."/>
            <person name="Pangilinan J."/>
            <person name="Lipzen A."/>
            <person name="Riley R."/>
            <person name="Ahrendt S."/>
            <person name="Ng V."/>
            <person name="Barry K."/>
            <person name="Daum C."/>
            <person name="Grigoriev I.V."/>
            <person name="Hilden K.S."/>
            <person name="Makela M.R."/>
            <person name="de Vries R.P."/>
        </authorList>
    </citation>
    <scope>NUCLEOTIDE SEQUENCE [LARGE SCALE GENOMIC DNA]</scope>
    <source>
        <strain evidence="3 4">CBS 464.89</strain>
    </source>
</reference>
<dbReference type="EMBL" id="ML145206">
    <property type="protein sequence ID" value="TBU53745.1"/>
    <property type="molecule type" value="Genomic_DNA"/>
</dbReference>
<sequence length="211" mass="24213">MYLSTRNRSESVTRSYSYLEVAHIFKRALMVYNRNTTKQGRTGISATLEILQHYCQLDQRYIRDIGFLDSPVNVFLVNTNSRKAFDDFVWCLKPTEVCIFIWANVRLHLLILPSVRFRIKQYDPSIYLAQDIPALVVFKYNSVEEMDTVFSTQSSTDNPSEPGTSRDSRHRKRPHDAMGLASERPPEQILNGPGRAGGCEIARVVCQRFAS</sequence>
<evidence type="ECO:0000259" key="2">
    <source>
        <dbReference type="Pfam" id="PF13391"/>
    </source>
</evidence>
<protein>
    <recommendedName>
        <fullName evidence="2">HNH nuclease domain-containing protein</fullName>
    </recommendedName>
</protein>
<gene>
    <name evidence="3" type="ORF">BD310DRAFT_829487</name>
</gene>
<name>A0A4Q9PGS1_9APHY</name>
<keyword evidence="4" id="KW-1185">Reference proteome</keyword>
<evidence type="ECO:0000256" key="1">
    <source>
        <dbReference type="SAM" id="MobiDB-lite"/>
    </source>
</evidence>
<feature type="compositionally biased region" description="Polar residues" evidence="1">
    <location>
        <begin position="150"/>
        <end position="165"/>
    </location>
</feature>
<feature type="domain" description="HNH nuclease" evidence="2">
    <location>
        <begin position="17"/>
        <end position="92"/>
    </location>
</feature>
<evidence type="ECO:0000313" key="3">
    <source>
        <dbReference type="EMBL" id="TBU53745.1"/>
    </source>
</evidence>
<dbReference type="AlphaFoldDB" id="A0A4Q9PGS1"/>
<dbReference type="Pfam" id="PF13391">
    <property type="entry name" value="HNH_2"/>
    <property type="match status" value="1"/>
</dbReference>
<feature type="region of interest" description="Disordered" evidence="1">
    <location>
        <begin position="150"/>
        <end position="193"/>
    </location>
</feature>